<gene>
    <name evidence="2" type="ORF">A2462_03955</name>
</gene>
<dbReference type="AlphaFoldDB" id="A0A1F4TIW2"/>
<organism evidence="2 3">
    <name type="scientific">candidate division WOR-1 bacterium RIFOXYC2_FULL_41_25</name>
    <dbReference type="NCBI Taxonomy" id="1802586"/>
    <lineage>
        <taxon>Bacteria</taxon>
        <taxon>Bacillati</taxon>
        <taxon>Saganbacteria</taxon>
    </lineage>
</organism>
<proteinExistence type="predicted"/>
<evidence type="ECO:0000313" key="3">
    <source>
        <dbReference type="Proteomes" id="UP000177309"/>
    </source>
</evidence>
<evidence type="ECO:0000256" key="1">
    <source>
        <dbReference type="SAM" id="MobiDB-lite"/>
    </source>
</evidence>
<feature type="region of interest" description="Disordered" evidence="1">
    <location>
        <begin position="178"/>
        <end position="243"/>
    </location>
</feature>
<accession>A0A1F4TIW2</accession>
<comment type="caution">
    <text evidence="2">The sequence shown here is derived from an EMBL/GenBank/DDBJ whole genome shotgun (WGS) entry which is preliminary data.</text>
</comment>
<name>A0A1F4TIW2_UNCSA</name>
<protein>
    <submittedName>
        <fullName evidence="2">Uncharacterized protein</fullName>
    </submittedName>
</protein>
<dbReference type="Proteomes" id="UP000177309">
    <property type="component" value="Unassembled WGS sequence"/>
</dbReference>
<sequence>MVEVHVGASDVTKDFNNFISRPGINLNGNFEGRTERTAYGAAINYCEIQLRREGDTQGNTQISTRFKAYKQMLTNKCEAEDAAIPLAQGLYEELTEFIESDKFNKADPKMRENIIGLQSELFSRLKQTKILGNKDTSTSAEIPVTYNPTSQAFRARESVLIKAINVAPKFAGKSCPADIGSAEDEEEGPVAGEVGSNPFTEQYVNTDARYETHHKPGSKPLRAPSTRRPGESTPPAVGTTHFI</sequence>
<reference evidence="2 3" key="1">
    <citation type="journal article" date="2016" name="Nat. Commun.">
        <title>Thousands of microbial genomes shed light on interconnected biogeochemical processes in an aquifer system.</title>
        <authorList>
            <person name="Anantharaman K."/>
            <person name="Brown C.T."/>
            <person name="Hug L.A."/>
            <person name="Sharon I."/>
            <person name="Castelle C.J."/>
            <person name="Probst A.J."/>
            <person name="Thomas B.C."/>
            <person name="Singh A."/>
            <person name="Wilkins M.J."/>
            <person name="Karaoz U."/>
            <person name="Brodie E.L."/>
            <person name="Williams K.H."/>
            <person name="Hubbard S.S."/>
            <person name="Banfield J.F."/>
        </authorList>
    </citation>
    <scope>NUCLEOTIDE SEQUENCE [LARGE SCALE GENOMIC DNA]</scope>
</reference>
<evidence type="ECO:0000313" key="2">
    <source>
        <dbReference type="EMBL" id="OGC32681.1"/>
    </source>
</evidence>
<dbReference type="EMBL" id="MEUI01000047">
    <property type="protein sequence ID" value="OGC32681.1"/>
    <property type="molecule type" value="Genomic_DNA"/>
</dbReference>